<sequence length="273" mass="30158">MTIVPSPDYPAYVSSFGRAAHITAASKNGPRFEANLTASERKSADNGIWLCADCADLIDKNSGDGFSPELLRSWKASAEQEVSNASLLRTAASRPVWLDKLRSPHYVNVPRVLHLSEAGVLSPETRAMFNRGFPEDGFIAPQLYEVSTVLRLISIKAIDVEQILQPEKQVAEGLTISFYRRCRTKNGANTDKCYVENYSFEKSPLIYAEAHAYRYVFPYDPIWLTTMTARGSVRQGTAQLAGLGIVKHVDQNKRSVISTPLAFGIPDLLGLFG</sequence>
<reference evidence="1 2" key="1">
    <citation type="submission" date="2020-08" db="EMBL/GenBank/DDBJ databases">
        <title>Genomic Encyclopedia of Type Strains, Phase IV (KMG-IV): sequencing the most valuable type-strain genomes for metagenomic binning, comparative biology and taxonomic classification.</title>
        <authorList>
            <person name="Goeker M."/>
        </authorList>
    </citation>
    <scope>NUCLEOTIDE SEQUENCE [LARGE SCALE GENOMIC DNA]</scope>
    <source>
        <strain evidence="1 2">DSM 28101</strain>
    </source>
</reference>
<evidence type="ECO:0000313" key="1">
    <source>
        <dbReference type="EMBL" id="MBB4120564.1"/>
    </source>
</evidence>
<dbReference type="EMBL" id="JACIDZ010000001">
    <property type="protein sequence ID" value="MBB4120564.1"/>
    <property type="molecule type" value="Genomic_DNA"/>
</dbReference>
<dbReference type="RefSeq" id="WP_183482027.1">
    <property type="nucleotide sequence ID" value="NZ_JACIDZ010000001.1"/>
</dbReference>
<name>A0A7W6P9I6_9HYPH</name>
<dbReference type="Proteomes" id="UP000530571">
    <property type="component" value="Unassembled WGS sequence"/>
</dbReference>
<organism evidence="1 2">
    <name type="scientific">Martelella radicis</name>
    <dbReference type="NCBI Taxonomy" id="1397476"/>
    <lineage>
        <taxon>Bacteria</taxon>
        <taxon>Pseudomonadati</taxon>
        <taxon>Pseudomonadota</taxon>
        <taxon>Alphaproteobacteria</taxon>
        <taxon>Hyphomicrobiales</taxon>
        <taxon>Aurantimonadaceae</taxon>
        <taxon>Martelella</taxon>
    </lineage>
</organism>
<protein>
    <submittedName>
        <fullName evidence="1">Uncharacterized protein</fullName>
    </submittedName>
</protein>
<proteinExistence type="predicted"/>
<evidence type="ECO:0000313" key="2">
    <source>
        <dbReference type="Proteomes" id="UP000530571"/>
    </source>
</evidence>
<accession>A0A7W6P9I6</accession>
<gene>
    <name evidence="1" type="ORF">GGR30_000459</name>
</gene>
<keyword evidence="2" id="KW-1185">Reference proteome</keyword>
<dbReference type="AlphaFoldDB" id="A0A7W6P9I6"/>
<comment type="caution">
    <text evidence="1">The sequence shown here is derived from an EMBL/GenBank/DDBJ whole genome shotgun (WGS) entry which is preliminary data.</text>
</comment>